<comment type="caution">
    <text evidence="1">The sequence shown here is derived from an EMBL/GenBank/DDBJ whole genome shotgun (WGS) entry which is preliminary data.</text>
</comment>
<gene>
    <name evidence="1" type="ORF">H4R21_001866</name>
</gene>
<evidence type="ECO:0000313" key="2">
    <source>
        <dbReference type="Proteomes" id="UP001140087"/>
    </source>
</evidence>
<keyword evidence="2" id="KW-1185">Reference proteome</keyword>
<organism evidence="1 2">
    <name type="scientific">Coemansia helicoidea</name>
    <dbReference type="NCBI Taxonomy" id="1286919"/>
    <lineage>
        <taxon>Eukaryota</taxon>
        <taxon>Fungi</taxon>
        <taxon>Fungi incertae sedis</taxon>
        <taxon>Zoopagomycota</taxon>
        <taxon>Kickxellomycotina</taxon>
        <taxon>Kickxellomycetes</taxon>
        <taxon>Kickxellales</taxon>
        <taxon>Kickxellaceae</taxon>
        <taxon>Coemansia</taxon>
    </lineage>
</organism>
<dbReference type="Proteomes" id="UP001140087">
    <property type="component" value="Unassembled WGS sequence"/>
</dbReference>
<proteinExistence type="predicted"/>
<dbReference type="EMBL" id="JANBUN010000425">
    <property type="protein sequence ID" value="KAJ2803867.1"/>
    <property type="molecule type" value="Genomic_DNA"/>
</dbReference>
<reference evidence="1" key="1">
    <citation type="submission" date="2022-07" db="EMBL/GenBank/DDBJ databases">
        <title>Phylogenomic reconstructions and comparative analyses of Kickxellomycotina fungi.</title>
        <authorList>
            <person name="Reynolds N.K."/>
            <person name="Stajich J.E."/>
            <person name="Barry K."/>
            <person name="Grigoriev I.V."/>
            <person name="Crous P."/>
            <person name="Smith M.E."/>
        </authorList>
    </citation>
    <scope>NUCLEOTIDE SEQUENCE</scope>
    <source>
        <strain evidence="1">BCRC 34780</strain>
    </source>
</reference>
<evidence type="ECO:0000313" key="1">
    <source>
        <dbReference type="EMBL" id="KAJ2803867.1"/>
    </source>
</evidence>
<accession>A0ACC1LA02</accession>
<protein>
    <submittedName>
        <fullName evidence="1">Uncharacterized protein</fullName>
    </submittedName>
</protein>
<sequence>MSAGMGDQAEAAADNAPTFFREHADFHAALGATAQSAGDADSWALPDAPDGEDERIRGMCAVLEAYQEQPVCLDPHLERIVGPLMAVVQAYVHRCHDAPDAVSLARLDGVFGVLYTLCKVRSYKVVLRFFPHDVADVEPAFTTLWRCSADFGASSWKARYVLLVWLSLLAMVPFDIESLDSGLRGLPPIDLSGGAAGSSLAEQWVAIGKLYLARPGCDMDGAAVMLARLLSRKDTAGSLRPAFIEWAVREVREAAGTDGADGAAQRLDIAAVLRVNGALRALSLLLAAMDSVDGVAGHIEPLLAVIQSGEFEQHPLTRKLVSKTAQRLALLMLPPPTAAAAGRLNARPSVRANLDGGPAAGPAGMRGDTADDAAAAEVPEAVETIVAVLLQALHDKDTIVRWSAAKGVGRIAERLPRALAQEVAAAVVGVLEEETLVGADGAIDVAMTAEASWHGALLCLAELSRRGLLFPDELRRAVPWVVRGLTYEIQRGNCSVGANVRDAACYVMWSLARIPNAATRDVFAEMSTHMATSLISVAVFDRESSVRRAASAAFQEHVGRQGAFPHGIAVLQLADFFSVGVMRSAFVVASKKIAAYDEYRRPLIRHLCTNTIYHWDVKTRELAVSALAELAPLDADYVRAELLPGIVANASSPFLALRHGAITATGAIAEAVATTLTVDAAASEMVLSVAGRVAVRHVEDFGASLTLAALASYIGCLARAKWPIASDAQRQYFETFVQALTTCRDASAIAADFTSFVDAYGVDLEQHRLVEECTRVERSGTSREAFVLVLGALQDQRDLELLCSLVSTGATVEVRRNAAAAVGQFCVRAQGKDLELAAIDALAQGLADHTVDNRGDVGSWVRKQCLHSLAGVFEADSLVLARLATAGGGLAMRLLGLVLRSTTEKIDKLRAAAGPGTTCAIRSKRY</sequence>
<name>A0ACC1LA02_9FUNG</name>